<dbReference type="OrthoDB" id="638806at2759"/>
<sequence>MHFIVSKNQVRPPYQMFIQSRMYPLLPNAKVPVVLNCRKKNWHMLYYGDKEGRSRYFDSVGWRKFVTDNELKIGDGCTFELIECSSKSIEFRVQILDGDFPSELLARDVTPGTSEAPIVID</sequence>
<dbReference type="GO" id="GO:0003677">
    <property type="term" value="F:DNA binding"/>
    <property type="evidence" value="ECO:0007669"/>
    <property type="project" value="UniProtKB-KW"/>
</dbReference>
<evidence type="ECO:0000313" key="8">
    <source>
        <dbReference type="Proteomes" id="UP000230069"/>
    </source>
</evidence>
<dbReference type="PROSITE" id="PS50863">
    <property type="entry name" value="B3"/>
    <property type="match status" value="1"/>
</dbReference>
<proteinExistence type="predicted"/>
<keyword evidence="8" id="KW-1185">Reference proteome</keyword>
<keyword evidence="2" id="KW-0805">Transcription regulation</keyword>
<evidence type="ECO:0000256" key="2">
    <source>
        <dbReference type="ARBA" id="ARBA00023015"/>
    </source>
</evidence>
<dbReference type="Pfam" id="PF02362">
    <property type="entry name" value="B3"/>
    <property type="match status" value="1"/>
</dbReference>
<name>A0A2G5CY08_AQUCA</name>
<dbReference type="STRING" id="218851.A0A2G5CY08"/>
<dbReference type="GO" id="GO:0005634">
    <property type="term" value="C:nucleus"/>
    <property type="evidence" value="ECO:0007669"/>
    <property type="project" value="UniProtKB-SubCell"/>
</dbReference>
<accession>A0A2G5CY08</accession>
<feature type="domain" description="TF-B3" evidence="6">
    <location>
        <begin position="1"/>
        <end position="99"/>
    </location>
</feature>
<dbReference type="InParanoid" id="A0A2G5CY08"/>
<dbReference type="CDD" id="cd10017">
    <property type="entry name" value="B3_DNA"/>
    <property type="match status" value="1"/>
</dbReference>
<dbReference type="InterPro" id="IPR003340">
    <property type="entry name" value="B3_DNA-bd"/>
</dbReference>
<keyword evidence="5" id="KW-0539">Nucleus</keyword>
<protein>
    <recommendedName>
        <fullName evidence="6">TF-B3 domain-containing protein</fullName>
    </recommendedName>
</protein>
<dbReference type="InterPro" id="IPR044837">
    <property type="entry name" value="REM16-like"/>
</dbReference>
<evidence type="ECO:0000259" key="6">
    <source>
        <dbReference type="PROSITE" id="PS50863"/>
    </source>
</evidence>
<dbReference type="EMBL" id="KZ305051">
    <property type="protein sequence ID" value="PIA36148.1"/>
    <property type="molecule type" value="Genomic_DNA"/>
</dbReference>
<dbReference type="Gene3D" id="2.40.330.10">
    <property type="entry name" value="DNA-binding pseudobarrel domain"/>
    <property type="match status" value="1"/>
</dbReference>
<dbReference type="Proteomes" id="UP000230069">
    <property type="component" value="Unassembled WGS sequence"/>
</dbReference>
<evidence type="ECO:0000256" key="4">
    <source>
        <dbReference type="ARBA" id="ARBA00023163"/>
    </source>
</evidence>
<keyword evidence="3" id="KW-0238">DNA-binding</keyword>
<keyword evidence="4" id="KW-0804">Transcription</keyword>
<reference evidence="7 8" key="1">
    <citation type="submission" date="2017-09" db="EMBL/GenBank/DDBJ databases">
        <title>WGS assembly of Aquilegia coerulea Goldsmith.</title>
        <authorList>
            <person name="Hodges S."/>
            <person name="Kramer E."/>
            <person name="Nordborg M."/>
            <person name="Tomkins J."/>
            <person name="Borevitz J."/>
            <person name="Derieg N."/>
            <person name="Yan J."/>
            <person name="Mihaltcheva S."/>
            <person name="Hayes R.D."/>
            <person name="Rokhsar D."/>
        </authorList>
    </citation>
    <scope>NUCLEOTIDE SEQUENCE [LARGE SCALE GENOMIC DNA]</scope>
    <source>
        <strain evidence="8">cv. Goldsmith</strain>
    </source>
</reference>
<dbReference type="PANTHER" id="PTHR31391:SF64">
    <property type="entry name" value="B3 DOMAIN-CONTAINING PROTEIN OS06G0112300"/>
    <property type="match status" value="1"/>
</dbReference>
<organism evidence="7 8">
    <name type="scientific">Aquilegia coerulea</name>
    <name type="common">Rocky mountain columbine</name>
    <dbReference type="NCBI Taxonomy" id="218851"/>
    <lineage>
        <taxon>Eukaryota</taxon>
        <taxon>Viridiplantae</taxon>
        <taxon>Streptophyta</taxon>
        <taxon>Embryophyta</taxon>
        <taxon>Tracheophyta</taxon>
        <taxon>Spermatophyta</taxon>
        <taxon>Magnoliopsida</taxon>
        <taxon>Ranunculales</taxon>
        <taxon>Ranunculaceae</taxon>
        <taxon>Thalictroideae</taxon>
        <taxon>Aquilegia</taxon>
    </lineage>
</organism>
<dbReference type="PANTHER" id="PTHR31391">
    <property type="entry name" value="B3 DOMAIN-CONTAINING PROTEIN OS11G0197600-RELATED"/>
    <property type="match status" value="1"/>
</dbReference>
<dbReference type="InterPro" id="IPR015300">
    <property type="entry name" value="DNA-bd_pseudobarrel_sf"/>
</dbReference>
<comment type="subcellular location">
    <subcellularLocation>
        <location evidence="1">Nucleus</location>
    </subcellularLocation>
</comment>
<evidence type="ECO:0000256" key="5">
    <source>
        <dbReference type="ARBA" id="ARBA00023242"/>
    </source>
</evidence>
<evidence type="ECO:0000256" key="3">
    <source>
        <dbReference type="ARBA" id="ARBA00023125"/>
    </source>
</evidence>
<evidence type="ECO:0000313" key="7">
    <source>
        <dbReference type="EMBL" id="PIA36148.1"/>
    </source>
</evidence>
<dbReference type="AlphaFoldDB" id="A0A2G5CY08"/>
<gene>
    <name evidence="7" type="ORF">AQUCO_03400215v1</name>
</gene>
<evidence type="ECO:0000256" key="1">
    <source>
        <dbReference type="ARBA" id="ARBA00004123"/>
    </source>
</evidence>
<dbReference type="SUPFAM" id="SSF101936">
    <property type="entry name" value="DNA-binding pseudobarrel domain"/>
    <property type="match status" value="1"/>
</dbReference>